<sequence length="144" mass="16349">MQEQNNHKYDDIIHLEHPVSKTHPQMSLYDRAAQFAPFAALTGHAAAIRETARRTDEKRVLSDEVLEELNEKLNIISANIGTEQLVDITYFVQDERKAGGEYVTHSGIVKRIDLYRRAVIMADATIIPIEDISRIESDLFSGLE</sequence>
<reference evidence="1 2" key="1">
    <citation type="submission" date="2020-08" db="EMBL/GenBank/DDBJ databases">
        <title>Genome public.</title>
        <authorList>
            <person name="Liu C."/>
            <person name="Sun Q."/>
        </authorList>
    </citation>
    <scope>NUCLEOTIDE SEQUENCE [LARGE SCALE GENOMIC DNA]</scope>
    <source>
        <strain evidence="1 2">NSJ-10</strain>
    </source>
</reference>
<protein>
    <recommendedName>
        <fullName evidence="3">YolD-like family protein</fullName>
    </recommendedName>
</protein>
<evidence type="ECO:0000313" key="2">
    <source>
        <dbReference type="Proteomes" id="UP000615234"/>
    </source>
</evidence>
<dbReference type="EMBL" id="JACOOX010000002">
    <property type="protein sequence ID" value="MBC5662043.1"/>
    <property type="molecule type" value="Genomic_DNA"/>
</dbReference>
<proteinExistence type="predicted"/>
<accession>A0A8I0ANN4</accession>
<evidence type="ECO:0000313" key="1">
    <source>
        <dbReference type="EMBL" id="MBC5662043.1"/>
    </source>
</evidence>
<dbReference type="Proteomes" id="UP000615234">
    <property type="component" value="Unassembled WGS sequence"/>
</dbReference>
<dbReference type="AlphaFoldDB" id="A0A8I0ANN4"/>
<organism evidence="1 2">
    <name type="scientific">Coprococcus hominis</name>
    <name type="common">ex Liu et al. 2022</name>
    <dbReference type="NCBI Taxonomy" id="2763039"/>
    <lineage>
        <taxon>Bacteria</taxon>
        <taxon>Bacillati</taxon>
        <taxon>Bacillota</taxon>
        <taxon>Clostridia</taxon>
        <taxon>Lachnospirales</taxon>
        <taxon>Lachnospiraceae</taxon>
        <taxon>Coprococcus</taxon>
    </lineage>
</organism>
<name>A0A8I0ANN4_9FIRM</name>
<dbReference type="RefSeq" id="WP_021945017.1">
    <property type="nucleotide sequence ID" value="NZ_JACOOX010000002.1"/>
</dbReference>
<keyword evidence="2" id="KW-1185">Reference proteome</keyword>
<comment type="caution">
    <text evidence="1">The sequence shown here is derived from an EMBL/GenBank/DDBJ whole genome shotgun (WGS) entry which is preliminary data.</text>
</comment>
<gene>
    <name evidence="1" type="ORF">H8S09_03885</name>
</gene>
<evidence type="ECO:0008006" key="3">
    <source>
        <dbReference type="Google" id="ProtNLM"/>
    </source>
</evidence>